<protein>
    <submittedName>
        <fullName evidence="2">Uncharacterized protein</fullName>
    </submittedName>
</protein>
<keyword evidence="3" id="KW-1185">Reference proteome</keyword>
<evidence type="ECO:0000313" key="2">
    <source>
        <dbReference type="EMBL" id="GKV53676.1"/>
    </source>
</evidence>
<organism evidence="2 3">
    <name type="scientific">Rubroshorea leprosula</name>
    <dbReference type="NCBI Taxonomy" id="152421"/>
    <lineage>
        <taxon>Eukaryota</taxon>
        <taxon>Viridiplantae</taxon>
        <taxon>Streptophyta</taxon>
        <taxon>Embryophyta</taxon>
        <taxon>Tracheophyta</taxon>
        <taxon>Spermatophyta</taxon>
        <taxon>Magnoliopsida</taxon>
        <taxon>eudicotyledons</taxon>
        <taxon>Gunneridae</taxon>
        <taxon>Pentapetalae</taxon>
        <taxon>rosids</taxon>
        <taxon>malvids</taxon>
        <taxon>Malvales</taxon>
        <taxon>Dipterocarpaceae</taxon>
        <taxon>Rubroshorea</taxon>
    </lineage>
</organism>
<comment type="caution">
    <text evidence="2">The sequence shown here is derived from an EMBL/GenBank/DDBJ whole genome shotgun (WGS) entry which is preliminary data.</text>
</comment>
<dbReference type="EMBL" id="BPVZ01001697">
    <property type="protein sequence ID" value="GKV53676.1"/>
    <property type="molecule type" value="Genomic_DNA"/>
</dbReference>
<feature type="region of interest" description="Disordered" evidence="1">
    <location>
        <begin position="1"/>
        <end position="32"/>
    </location>
</feature>
<gene>
    <name evidence="2" type="ORF">SLEP1_g60193</name>
</gene>
<accession>A0AAV5MUM0</accession>
<reference evidence="2 3" key="1">
    <citation type="journal article" date="2021" name="Commun. Biol.">
        <title>The genome of Shorea leprosula (Dipterocarpaceae) highlights the ecological relevance of drought in aseasonal tropical rainforests.</title>
        <authorList>
            <person name="Ng K.K.S."/>
            <person name="Kobayashi M.J."/>
            <person name="Fawcett J.A."/>
            <person name="Hatakeyama M."/>
            <person name="Paape T."/>
            <person name="Ng C.H."/>
            <person name="Ang C.C."/>
            <person name="Tnah L.H."/>
            <person name="Lee C.T."/>
            <person name="Nishiyama T."/>
            <person name="Sese J."/>
            <person name="O'Brien M.J."/>
            <person name="Copetti D."/>
            <person name="Mohd Noor M.I."/>
            <person name="Ong R.C."/>
            <person name="Putra M."/>
            <person name="Sireger I.Z."/>
            <person name="Indrioko S."/>
            <person name="Kosugi Y."/>
            <person name="Izuno A."/>
            <person name="Isagi Y."/>
            <person name="Lee S.L."/>
            <person name="Shimizu K.K."/>
        </authorList>
    </citation>
    <scope>NUCLEOTIDE SEQUENCE [LARGE SCALE GENOMIC DNA]</scope>
    <source>
        <strain evidence="2">214</strain>
    </source>
</reference>
<feature type="compositionally biased region" description="Low complexity" evidence="1">
    <location>
        <begin position="155"/>
        <end position="169"/>
    </location>
</feature>
<sequence length="176" mass="19496">MEGKGIDERQMKETEDKVTSSQHGSGFHKNSDEHINICGVEEGGNTLESTGNGGFNQGAHPPFNFNPPQEGCPHVNNIDQLANLNDGELLSQVFGDQQSGSSFDQIAAEGVQWWSKRMEKMSPEEFQQFYAALGTLRGRVQTHLQQRIRIRDSNSGETSTSSSNTSGTGRARRRRR</sequence>
<dbReference type="AlphaFoldDB" id="A0AAV5MUM0"/>
<dbReference type="Proteomes" id="UP001054252">
    <property type="component" value="Unassembled WGS sequence"/>
</dbReference>
<proteinExistence type="predicted"/>
<name>A0AAV5MUM0_9ROSI</name>
<feature type="region of interest" description="Disordered" evidence="1">
    <location>
        <begin position="46"/>
        <end position="70"/>
    </location>
</feature>
<feature type="region of interest" description="Disordered" evidence="1">
    <location>
        <begin position="147"/>
        <end position="176"/>
    </location>
</feature>
<evidence type="ECO:0000256" key="1">
    <source>
        <dbReference type="SAM" id="MobiDB-lite"/>
    </source>
</evidence>
<evidence type="ECO:0000313" key="3">
    <source>
        <dbReference type="Proteomes" id="UP001054252"/>
    </source>
</evidence>
<feature type="compositionally biased region" description="Basic and acidic residues" evidence="1">
    <location>
        <begin position="1"/>
        <end position="18"/>
    </location>
</feature>